<evidence type="ECO:0000256" key="1">
    <source>
        <dbReference type="ARBA" id="ARBA00022729"/>
    </source>
</evidence>
<dbReference type="Proteomes" id="UP000321899">
    <property type="component" value="Unassembled WGS sequence"/>
</dbReference>
<dbReference type="RefSeq" id="WP_139450833.1">
    <property type="nucleotide sequence ID" value="NZ_VDMB01000036.1"/>
</dbReference>
<organism evidence="3 4">
    <name type="scientific">Desulfobotulus mexicanus</name>
    <dbReference type="NCBI Taxonomy" id="2586642"/>
    <lineage>
        <taxon>Bacteria</taxon>
        <taxon>Pseudomonadati</taxon>
        <taxon>Thermodesulfobacteriota</taxon>
        <taxon>Desulfobacteria</taxon>
        <taxon>Desulfobacterales</taxon>
        <taxon>Desulfobacteraceae</taxon>
        <taxon>Desulfobotulus</taxon>
    </lineage>
</organism>
<dbReference type="InterPro" id="IPR050811">
    <property type="entry name" value="Phosphate_ABC_transporter"/>
</dbReference>
<proteinExistence type="predicted"/>
<dbReference type="EMBL" id="VDMB01000036">
    <property type="protein sequence ID" value="TYT73309.1"/>
    <property type="molecule type" value="Genomic_DNA"/>
</dbReference>
<dbReference type="Pfam" id="PF12849">
    <property type="entry name" value="PBP_like_2"/>
    <property type="match status" value="1"/>
</dbReference>
<keyword evidence="4" id="KW-1185">Reference proteome</keyword>
<feature type="domain" description="PBP" evidence="2">
    <location>
        <begin position="34"/>
        <end position="262"/>
    </location>
</feature>
<dbReference type="PANTHER" id="PTHR30570">
    <property type="entry name" value="PERIPLASMIC PHOSPHATE BINDING COMPONENT OF PHOSPHATE ABC TRANSPORTER"/>
    <property type="match status" value="1"/>
</dbReference>
<evidence type="ECO:0000313" key="4">
    <source>
        <dbReference type="Proteomes" id="UP000321899"/>
    </source>
</evidence>
<evidence type="ECO:0000313" key="3">
    <source>
        <dbReference type="EMBL" id="TYT73309.1"/>
    </source>
</evidence>
<dbReference type="AlphaFoldDB" id="A0A5S5MCD0"/>
<evidence type="ECO:0000259" key="2">
    <source>
        <dbReference type="Pfam" id="PF12849"/>
    </source>
</evidence>
<reference evidence="3 4" key="1">
    <citation type="submission" date="2019-06" db="EMBL/GenBank/DDBJ databases">
        <title>Desulfobotulus mexicanus sp. nov., a novel sulfate-reducing bacterium isolated from the sediment of an alkaline crater lake in Mexico.</title>
        <authorList>
            <person name="Hirschler-Rea A."/>
        </authorList>
    </citation>
    <scope>NUCLEOTIDE SEQUENCE [LARGE SCALE GENOMIC DNA]</scope>
    <source>
        <strain evidence="3 4">PAR22N</strain>
    </source>
</reference>
<name>A0A5S5MCD0_9BACT</name>
<dbReference type="OrthoDB" id="9783488at2"/>
<accession>A0A5S5MCD0</accession>
<keyword evidence="1" id="KW-0732">Signal</keyword>
<comment type="caution">
    <text evidence="3">The sequence shown here is derived from an EMBL/GenBank/DDBJ whole genome shotgun (WGS) entry which is preliminary data.</text>
</comment>
<dbReference type="SUPFAM" id="SSF53850">
    <property type="entry name" value="Periplasmic binding protein-like II"/>
    <property type="match status" value="1"/>
</dbReference>
<gene>
    <name evidence="3" type="ORF">FIM25_15845</name>
</gene>
<protein>
    <submittedName>
        <fullName evidence="3">Phosphate ABC transporter substrate-binding protein</fullName>
    </submittedName>
</protein>
<dbReference type="PANTHER" id="PTHR30570:SF1">
    <property type="entry name" value="PHOSPHATE-BINDING PROTEIN PSTS"/>
    <property type="match status" value="1"/>
</dbReference>
<dbReference type="InterPro" id="IPR024370">
    <property type="entry name" value="PBP_domain"/>
</dbReference>
<dbReference type="CDD" id="cd13653">
    <property type="entry name" value="PBP2_phosphate_like_1"/>
    <property type="match status" value="1"/>
</dbReference>
<dbReference type="Gene3D" id="3.40.190.10">
    <property type="entry name" value="Periplasmic binding protein-like II"/>
    <property type="match status" value="2"/>
</dbReference>
<sequence length="278" mass="29582">MRYIQKIFMVSFLLIFPFVVQVYAGESVSFKGKSGTLQIAGGTAHIPVMRDLARLVMTEAPSVRIAIAGGGSGVGIQKVGEGLVDIGNSGRRPTEREIESYGLVLYRWALDGVALAVHPSNPVDGLDAASLAAIYKGEIRNWKELGGPDRTITLYTRDAASGTREVFWSKALKKGDIVDTAHVVASNGAMKTAITQDPAAIGYVSVGHLEPGIKGLRFEGVMPGVDTVLSGAYTVSRGLYSSTEGEATGLAADFLNYLYTPEGQAIIRDKGFIPADRD</sequence>